<feature type="compositionally biased region" description="Polar residues" evidence="1">
    <location>
        <begin position="391"/>
        <end position="405"/>
    </location>
</feature>
<name>A0A2Z7AMB0_9LAMI</name>
<dbReference type="AlphaFoldDB" id="A0A2Z7AMB0"/>
<evidence type="ECO:0000256" key="1">
    <source>
        <dbReference type="SAM" id="MobiDB-lite"/>
    </source>
</evidence>
<reference evidence="2 3" key="1">
    <citation type="journal article" date="2015" name="Proc. Natl. Acad. Sci. U.S.A.">
        <title>The resurrection genome of Boea hygrometrica: A blueprint for survival of dehydration.</title>
        <authorList>
            <person name="Xiao L."/>
            <person name="Yang G."/>
            <person name="Zhang L."/>
            <person name="Yang X."/>
            <person name="Zhao S."/>
            <person name="Ji Z."/>
            <person name="Zhou Q."/>
            <person name="Hu M."/>
            <person name="Wang Y."/>
            <person name="Chen M."/>
            <person name="Xu Y."/>
            <person name="Jin H."/>
            <person name="Xiao X."/>
            <person name="Hu G."/>
            <person name="Bao F."/>
            <person name="Hu Y."/>
            <person name="Wan P."/>
            <person name="Li L."/>
            <person name="Deng X."/>
            <person name="Kuang T."/>
            <person name="Xiang C."/>
            <person name="Zhu J.K."/>
            <person name="Oliver M.J."/>
            <person name="He Y."/>
        </authorList>
    </citation>
    <scope>NUCLEOTIDE SEQUENCE [LARGE SCALE GENOMIC DNA]</scope>
    <source>
        <strain evidence="3">cv. XS01</strain>
    </source>
</reference>
<sequence length="429" mass="47676">MAVASLPEIRRTAAAANTRRAAQAARLPRHARHGCAMHGATSAPPCATLAHGGRPARDNACWPSRGGARWRCRMRRHRQLISKIEIYAIQAVICIEGSEPELYYHCWRQWRIRIPFPEGATEVKTAPEYAAVDRLIGSTTGIKTPSSAYTRRPDEFSTDGNSLARWPEQVRRRGGGAWVADGGAKSHSLKSSSYTQHVELSFRAGIMNPVLVVTLNGSRIQLAVGPQPLWLRNHNFGLAQRTMVKSLETSPHDPLGITDSACKNQLVMVSVHYGPYNTYIPIRSTTIDSIGYPRMKASGESSTTKHRLLMQRDLTQSRRLMTPSESENGSKVKELSKRIPTLPHSKEKKAGSNGKLPEKLTVNSALGFENRERSFLIRARDLFKNKHRQKQISQSTRAKQNQDPKTTSHKPTEKAGQKALKAGNTLQES</sequence>
<feature type="compositionally biased region" description="Basic and acidic residues" evidence="1">
    <location>
        <begin position="328"/>
        <end position="337"/>
    </location>
</feature>
<gene>
    <name evidence="2" type="ORF">F511_41738</name>
</gene>
<protein>
    <submittedName>
        <fullName evidence="2">Uncharacterized protein</fullName>
    </submittedName>
</protein>
<dbReference type="Proteomes" id="UP000250235">
    <property type="component" value="Unassembled WGS sequence"/>
</dbReference>
<keyword evidence="3" id="KW-1185">Reference proteome</keyword>
<feature type="compositionally biased region" description="Polar residues" evidence="1">
    <location>
        <begin position="313"/>
        <end position="327"/>
    </location>
</feature>
<evidence type="ECO:0000313" key="3">
    <source>
        <dbReference type="Proteomes" id="UP000250235"/>
    </source>
</evidence>
<feature type="region of interest" description="Disordered" evidence="1">
    <location>
        <begin position="385"/>
        <end position="429"/>
    </location>
</feature>
<proteinExistence type="predicted"/>
<feature type="region of interest" description="Disordered" evidence="1">
    <location>
        <begin position="313"/>
        <end position="357"/>
    </location>
</feature>
<organism evidence="2 3">
    <name type="scientific">Dorcoceras hygrometricum</name>
    <dbReference type="NCBI Taxonomy" id="472368"/>
    <lineage>
        <taxon>Eukaryota</taxon>
        <taxon>Viridiplantae</taxon>
        <taxon>Streptophyta</taxon>
        <taxon>Embryophyta</taxon>
        <taxon>Tracheophyta</taxon>
        <taxon>Spermatophyta</taxon>
        <taxon>Magnoliopsida</taxon>
        <taxon>eudicotyledons</taxon>
        <taxon>Gunneridae</taxon>
        <taxon>Pentapetalae</taxon>
        <taxon>asterids</taxon>
        <taxon>lamiids</taxon>
        <taxon>Lamiales</taxon>
        <taxon>Gesneriaceae</taxon>
        <taxon>Didymocarpoideae</taxon>
        <taxon>Trichosporeae</taxon>
        <taxon>Loxocarpinae</taxon>
        <taxon>Dorcoceras</taxon>
    </lineage>
</organism>
<evidence type="ECO:0000313" key="2">
    <source>
        <dbReference type="EMBL" id="KZV20349.1"/>
    </source>
</evidence>
<accession>A0A2Z7AMB0</accession>
<dbReference type="EMBL" id="KV015726">
    <property type="protein sequence ID" value="KZV20349.1"/>
    <property type="molecule type" value="Genomic_DNA"/>
</dbReference>